<gene>
    <name evidence="4" type="ORF">EH243_12080</name>
</gene>
<dbReference type="InterPro" id="IPR001853">
    <property type="entry name" value="DSBA-like_thioredoxin_dom"/>
</dbReference>
<reference evidence="4 5" key="1">
    <citation type="submission" date="2018-11" db="EMBL/GenBank/DDBJ databases">
        <title>The draft genome sequence of Amphritea opalescens ANRC-JH13T.</title>
        <authorList>
            <person name="Fang Z."/>
            <person name="Zhang Y."/>
            <person name="Han X."/>
        </authorList>
    </citation>
    <scope>NUCLEOTIDE SEQUENCE [LARGE SCALE GENOMIC DNA]</scope>
    <source>
        <strain evidence="4 5">ANRC-JH13</strain>
    </source>
</reference>
<comment type="caution">
    <text evidence="4">The sequence shown here is derived from an EMBL/GenBank/DDBJ whole genome shotgun (WGS) entry which is preliminary data.</text>
</comment>
<dbReference type="InterPro" id="IPR014440">
    <property type="entry name" value="HCCAis_GSTk"/>
</dbReference>
<dbReference type="InterPro" id="IPR044087">
    <property type="entry name" value="NahD-like"/>
</dbReference>
<dbReference type="PANTHER" id="PTHR42943:SF2">
    <property type="entry name" value="GLUTATHIONE S-TRANSFERASE KAPPA 1"/>
    <property type="match status" value="1"/>
</dbReference>
<dbReference type="GO" id="GO:1901170">
    <property type="term" value="P:naphthalene catabolic process"/>
    <property type="evidence" value="ECO:0007669"/>
    <property type="project" value="InterPro"/>
</dbReference>
<accession>A0A430KPJ5</accession>
<dbReference type="SUPFAM" id="SSF52833">
    <property type="entry name" value="Thioredoxin-like"/>
    <property type="match status" value="1"/>
</dbReference>
<dbReference type="CDD" id="cd03022">
    <property type="entry name" value="DsbA_HCCA_Iso"/>
    <property type="match status" value="1"/>
</dbReference>
<proteinExistence type="inferred from homology"/>
<protein>
    <recommendedName>
        <fullName evidence="1">2-hydroxychromene-2-carboxylate isomerase</fullName>
        <ecNumber evidence="1">5.99.1.4</ecNumber>
    </recommendedName>
</protein>
<organism evidence="4 5">
    <name type="scientific">Amphritea opalescens</name>
    <dbReference type="NCBI Taxonomy" id="2490544"/>
    <lineage>
        <taxon>Bacteria</taxon>
        <taxon>Pseudomonadati</taxon>
        <taxon>Pseudomonadota</taxon>
        <taxon>Gammaproteobacteria</taxon>
        <taxon>Oceanospirillales</taxon>
        <taxon>Oceanospirillaceae</taxon>
        <taxon>Amphritea</taxon>
    </lineage>
</organism>
<dbReference type="OrthoDB" id="5244108at2"/>
<evidence type="ECO:0000259" key="3">
    <source>
        <dbReference type="Pfam" id="PF01323"/>
    </source>
</evidence>
<sequence>MTKTIDFYYDYISIASYLAWTQLEGISKRTGASVHYKPILLGGVFNACNNISPITIPAKWAWVKKDIQRYADHYGVPYHLNSHFPFSTVNAMRGALWAQANDQLDAYNQAMFTAAWIDGKDLSAKPVLEEVLNSAGFDAAVVMDAITLPDVKTALIDATQAATARGVFGAPSMFVGDELFFGQDRLEWVEKALC</sequence>
<name>A0A430KPJ5_9GAMM</name>
<dbReference type="Gene3D" id="3.40.30.10">
    <property type="entry name" value="Glutaredoxin"/>
    <property type="match status" value="1"/>
</dbReference>
<dbReference type="Pfam" id="PF01323">
    <property type="entry name" value="DSBA"/>
    <property type="match status" value="1"/>
</dbReference>
<dbReference type="GO" id="GO:0006749">
    <property type="term" value="P:glutathione metabolic process"/>
    <property type="evidence" value="ECO:0007669"/>
    <property type="project" value="TreeGrafter"/>
</dbReference>
<dbReference type="AlphaFoldDB" id="A0A430KPJ5"/>
<dbReference type="GO" id="GO:0018845">
    <property type="term" value="F:2-hydroxychromene-2-carboxylate isomerase activity"/>
    <property type="evidence" value="ECO:0007669"/>
    <property type="project" value="UniProtKB-UniRule"/>
</dbReference>
<feature type="active site" description="Nucleophile" evidence="2">
    <location>
        <position position="13"/>
    </location>
</feature>
<dbReference type="EMBL" id="RQXW01000010">
    <property type="protein sequence ID" value="RTE65400.1"/>
    <property type="molecule type" value="Genomic_DNA"/>
</dbReference>
<dbReference type="PANTHER" id="PTHR42943">
    <property type="entry name" value="GLUTATHIONE S-TRANSFERASE KAPPA"/>
    <property type="match status" value="1"/>
</dbReference>
<dbReference type="InterPro" id="IPR036249">
    <property type="entry name" value="Thioredoxin-like_sf"/>
</dbReference>
<evidence type="ECO:0000313" key="4">
    <source>
        <dbReference type="EMBL" id="RTE65400.1"/>
    </source>
</evidence>
<dbReference type="InterPro" id="IPR051924">
    <property type="entry name" value="GST_Kappa/NadH"/>
</dbReference>
<evidence type="ECO:0000256" key="1">
    <source>
        <dbReference type="PIRNR" id="PIRNR006386"/>
    </source>
</evidence>
<dbReference type="GO" id="GO:0004364">
    <property type="term" value="F:glutathione transferase activity"/>
    <property type="evidence" value="ECO:0007669"/>
    <property type="project" value="TreeGrafter"/>
</dbReference>
<dbReference type="RefSeq" id="WP_126158928.1">
    <property type="nucleotide sequence ID" value="NZ_RQXW01000010.1"/>
</dbReference>
<dbReference type="EC" id="5.99.1.4" evidence="1"/>
<evidence type="ECO:0000256" key="2">
    <source>
        <dbReference type="PIRSR" id="PIRSR006386-1"/>
    </source>
</evidence>
<dbReference type="GO" id="GO:0004602">
    <property type="term" value="F:glutathione peroxidase activity"/>
    <property type="evidence" value="ECO:0007669"/>
    <property type="project" value="TreeGrafter"/>
</dbReference>
<keyword evidence="5" id="KW-1185">Reference proteome</keyword>
<comment type="similarity">
    <text evidence="1">Belongs to the GST superfamily. NadH family.</text>
</comment>
<comment type="catalytic activity">
    <reaction evidence="1">
        <text>2-hydroxychromene-2-carboxylate = (3E)-4-(2-hydroxyphenyl)-2-oxobut-3-enoate</text>
        <dbReference type="Rhea" id="RHEA:27401"/>
        <dbReference type="ChEBI" id="CHEBI:59350"/>
        <dbReference type="ChEBI" id="CHEBI:59353"/>
        <dbReference type="EC" id="5.99.1.4"/>
    </reaction>
</comment>
<dbReference type="PIRSF" id="PIRSF006386">
    <property type="entry name" value="HCCAis_GSTk"/>
    <property type="match status" value="1"/>
</dbReference>
<feature type="domain" description="DSBA-like thioredoxin" evidence="3">
    <location>
        <begin position="4"/>
        <end position="193"/>
    </location>
</feature>
<evidence type="ECO:0000313" key="5">
    <source>
        <dbReference type="Proteomes" id="UP000283087"/>
    </source>
</evidence>
<dbReference type="Proteomes" id="UP000283087">
    <property type="component" value="Unassembled WGS sequence"/>
</dbReference>
<keyword evidence="1 4" id="KW-0413">Isomerase</keyword>